<evidence type="ECO:0000259" key="2">
    <source>
        <dbReference type="Pfam" id="PF01658"/>
    </source>
</evidence>
<dbReference type="SUPFAM" id="SSF55347">
    <property type="entry name" value="Glyceraldehyde-3-phosphate dehydrogenase-like, C-terminal domain"/>
    <property type="match status" value="1"/>
</dbReference>
<dbReference type="InterPro" id="IPR013021">
    <property type="entry name" value="Myo-inos-1-P_Synthase_GAPDH"/>
</dbReference>
<accession>A0ABD5X6W6</accession>
<dbReference type="SUPFAM" id="SSF51735">
    <property type="entry name" value="NAD(P)-binding Rossmann-fold domains"/>
    <property type="match status" value="1"/>
</dbReference>
<dbReference type="AlphaFoldDB" id="A0ABD5X6W6"/>
<feature type="domain" description="Myo-inositol-1-phosphate synthase GAPDH-like" evidence="2">
    <location>
        <begin position="232"/>
        <end position="336"/>
    </location>
</feature>
<evidence type="ECO:0000313" key="3">
    <source>
        <dbReference type="EMBL" id="MFC7124915.1"/>
    </source>
</evidence>
<dbReference type="Pfam" id="PF01658">
    <property type="entry name" value="Inos-1-P_synth"/>
    <property type="match status" value="1"/>
</dbReference>
<dbReference type="InterPro" id="IPR036291">
    <property type="entry name" value="NAD(P)-bd_dom_sf"/>
</dbReference>
<dbReference type="InterPro" id="IPR002587">
    <property type="entry name" value="Myo-inos-1-P_Synthase"/>
</dbReference>
<evidence type="ECO:0000313" key="4">
    <source>
        <dbReference type="Proteomes" id="UP001596414"/>
    </source>
</evidence>
<comment type="caution">
    <text evidence="3">The sequence shown here is derived from an EMBL/GenBank/DDBJ whole genome shotgun (WGS) entry which is preliminary data.</text>
</comment>
<name>A0ABD5X6W6_9EURY</name>
<dbReference type="PANTHER" id="PTHR11510">
    <property type="entry name" value="MYO-INOSITOL-1 PHOSPHATE SYNTHASE"/>
    <property type="match status" value="1"/>
</dbReference>
<protein>
    <submittedName>
        <fullName evidence="3">Inositol-3-phosphate synthase</fullName>
    </submittedName>
</protein>
<dbReference type="Gene3D" id="3.40.50.720">
    <property type="entry name" value="NAD(P)-binding Rossmann-like Domain"/>
    <property type="match status" value="1"/>
</dbReference>
<gene>
    <name evidence="3" type="ORF">ACFQJ7_02525</name>
</gene>
<sequence length="398" mass="42546">MKTGVWLIGARGNVAAVSIVGAKAVASGITETTGMVTAREPLSDLALPEVDDLVFAGHDIRSQSIVETAEAASASGGVPPQSTIEAVRSDVEAVDSRIKTGTAINCGQVVGDIAEGNAAVNQTVPDLVSAIRDDYESFVAEHDLDRLVVLNVASTEPPLENTDAYATADELEAAIENDDRALPASVLYAYAAVSEGHPYINFTPSTGSDLGGVREVARRNDVPHMGQDAKTGETLVKSALAPMFAGRNLRVLSWEGHNILGNTDGLVLDDEANKAGKVKSKDGLLEEILGYETQSRVRIDYTPSLGDRKTAWDHIHFKGFLGTEMKLQFTWEGSDSALAAPLVLDLVRLVAHADANGESGVQPQLASFFKSPMAYETHDLSQQFEQLREYAHTYLPET</sequence>
<reference evidence="3 4" key="1">
    <citation type="journal article" date="2014" name="Int. J. Syst. Evol. Microbiol.">
        <title>Complete genome sequence of Corynebacterium casei LMG S-19264T (=DSM 44701T), isolated from a smear-ripened cheese.</title>
        <authorList>
            <consortium name="US DOE Joint Genome Institute (JGI-PGF)"/>
            <person name="Walter F."/>
            <person name="Albersmeier A."/>
            <person name="Kalinowski J."/>
            <person name="Ruckert C."/>
        </authorList>
    </citation>
    <scope>NUCLEOTIDE SEQUENCE [LARGE SCALE GENOMIC DNA]</scope>
    <source>
        <strain evidence="3 4">CGMCC 4.7215</strain>
    </source>
</reference>
<dbReference type="Pfam" id="PF07994">
    <property type="entry name" value="NAD_binding_5"/>
    <property type="match status" value="1"/>
</dbReference>
<organism evidence="3 4">
    <name type="scientific">Halovenus rubra</name>
    <dbReference type="NCBI Taxonomy" id="869890"/>
    <lineage>
        <taxon>Archaea</taxon>
        <taxon>Methanobacteriati</taxon>
        <taxon>Methanobacteriota</taxon>
        <taxon>Stenosarchaea group</taxon>
        <taxon>Halobacteria</taxon>
        <taxon>Halobacteriales</taxon>
        <taxon>Haloarculaceae</taxon>
        <taxon>Halovenus</taxon>
    </lineage>
</organism>
<proteinExistence type="inferred from homology"/>
<evidence type="ECO:0000256" key="1">
    <source>
        <dbReference type="ARBA" id="ARBA00010813"/>
    </source>
</evidence>
<dbReference type="EMBL" id="JBHSZQ010000002">
    <property type="protein sequence ID" value="MFC7124915.1"/>
    <property type="molecule type" value="Genomic_DNA"/>
</dbReference>
<dbReference type="Proteomes" id="UP001596414">
    <property type="component" value="Unassembled WGS sequence"/>
</dbReference>
<dbReference type="RefSeq" id="WP_267638311.1">
    <property type="nucleotide sequence ID" value="NZ_JAODIY010000013.1"/>
</dbReference>
<comment type="similarity">
    <text evidence="1">Belongs to the myo-inositol 1-phosphate synthase family.</text>
</comment>
<dbReference type="PIRSF" id="PIRSF015578">
    <property type="entry name" value="Myoinos-ppht_syn"/>
    <property type="match status" value="1"/>
</dbReference>
<dbReference type="GO" id="GO:0004512">
    <property type="term" value="F:inositol-3-phosphate synthase activity"/>
    <property type="evidence" value="ECO:0007669"/>
    <property type="project" value="UniProtKB-ARBA"/>
</dbReference>
<dbReference type="Gene3D" id="3.30.360.10">
    <property type="entry name" value="Dihydrodipicolinate Reductase, domain 2"/>
    <property type="match status" value="1"/>
</dbReference>